<protein>
    <recommendedName>
        <fullName evidence="6">MPN domain-containing protein</fullName>
    </recommendedName>
</protein>
<dbReference type="Proteomes" id="UP000293568">
    <property type="component" value="Chromosome"/>
</dbReference>
<accession>A0A4P6F082</accession>
<evidence type="ECO:0000256" key="3">
    <source>
        <dbReference type="ARBA" id="ARBA00022801"/>
    </source>
</evidence>
<evidence type="ECO:0000256" key="2">
    <source>
        <dbReference type="ARBA" id="ARBA00022723"/>
    </source>
</evidence>
<keyword evidence="5" id="KW-0482">Metalloprotease</keyword>
<reference evidence="7 8" key="1">
    <citation type="submission" date="2019-01" db="EMBL/GenBank/DDBJ databases">
        <title>Genome sequencing of strain FW100M-2.</title>
        <authorList>
            <person name="Heo J."/>
            <person name="Kim S.-J."/>
            <person name="Kim J.-S."/>
            <person name="Hong S.-B."/>
            <person name="Kwon S.-W."/>
        </authorList>
    </citation>
    <scope>NUCLEOTIDE SEQUENCE [LARGE SCALE GENOMIC DNA]</scope>
    <source>
        <strain evidence="7 8">FW100M-2</strain>
    </source>
</reference>
<organism evidence="7 8">
    <name type="scientific">Paenibacillus protaetiae</name>
    <dbReference type="NCBI Taxonomy" id="2509456"/>
    <lineage>
        <taxon>Bacteria</taxon>
        <taxon>Bacillati</taxon>
        <taxon>Bacillota</taxon>
        <taxon>Bacilli</taxon>
        <taxon>Bacillales</taxon>
        <taxon>Paenibacillaceae</taxon>
        <taxon>Paenibacillus</taxon>
    </lineage>
</organism>
<evidence type="ECO:0000313" key="7">
    <source>
        <dbReference type="EMBL" id="QAY66397.1"/>
    </source>
</evidence>
<dbReference type="EMBL" id="CP035492">
    <property type="protein sequence ID" value="QAY66397.1"/>
    <property type="molecule type" value="Genomic_DNA"/>
</dbReference>
<dbReference type="Pfam" id="PF14464">
    <property type="entry name" value="Prok-JAB"/>
    <property type="match status" value="1"/>
</dbReference>
<dbReference type="AlphaFoldDB" id="A0A4P6F082"/>
<dbReference type="RefSeq" id="WP_129439941.1">
    <property type="nucleotide sequence ID" value="NZ_CP035492.1"/>
</dbReference>
<evidence type="ECO:0000313" key="8">
    <source>
        <dbReference type="Proteomes" id="UP000293568"/>
    </source>
</evidence>
<dbReference type="GO" id="GO:0008270">
    <property type="term" value="F:zinc ion binding"/>
    <property type="evidence" value="ECO:0007669"/>
    <property type="project" value="TreeGrafter"/>
</dbReference>
<dbReference type="GO" id="GO:0006508">
    <property type="term" value="P:proteolysis"/>
    <property type="evidence" value="ECO:0007669"/>
    <property type="project" value="UniProtKB-KW"/>
</dbReference>
<feature type="domain" description="MPN" evidence="6">
    <location>
        <begin position="7"/>
        <end position="138"/>
    </location>
</feature>
<keyword evidence="8" id="KW-1185">Reference proteome</keyword>
<gene>
    <name evidence="7" type="ORF">ET464_08220</name>
</gene>
<evidence type="ECO:0000256" key="5">
    <source>
        <dbReference type="ARBA" id="ARBA00023049"/>
    </source>
</evidence>
<dbReference type="PANTHER" id="PTHR34858:SF1">
    <property type="entry name" value="CYSO-CYSTEINE PEPTIDASE"/>
    <property type="match status" value="1"/>
</dbReference>
<evidence type="ECO:0000259" key="6">
    <source>
        <dbReference type="PROSITE" id="PS50249"/>
    </source>
</evidence>
<proteinExistence type="predicted"/>
<sequence>MDNMTDIRITQDSLHTLTALCLSALPHECCGLLTAPVSSNGQEAAITITGVVPVANIHPQPETGFAFDPAEWVEAYFRITKNRQHIAGMYHSHPSSPPVPSVRDLEGLPQEEASTHWIVSLSNPQRPAVKPYRRNGNQLTAIPLVIA</sequence>
<dbReference type="PANTHER" id="PTHR34858">
    <property type="entry name" value="CYSO-CYSTEINE PEPTIDASE"/>
    <property type="match status" value="1"/>
</dbReference>
<evidence type="ECO:0000256" key="4">
    <source>
        <dbReference type="ARBA" id="ARBA00022833"/>
    </source>
</evidence>
<dbReference type="PROSITE" id="PS50249">
    <property type="entry name" value="MPN"/>
    <property type="match status" value="1"/>
</dbReference>
<keyword evidence="1" id="KW-0645">Protease</keyword>
<evidence type="ECO:0000256" key="1">
    <source>
        <dbReference type="ARBA" id="ARBA00022670"/>
    </source>
</evidence>
<dbReference type="SUPFAM" id="SSF102712">
    <property type="entry name" value="JAB1/MPN domain"/>
    <property type="match status" value="1"/>
</dbReference>
<name>A0A4P6F082_9BACL</name>
<keyword evidence="3" id="KW-0378">Hydrolase</keyword>
<dbReference type="InterPro" id="IPR051929">
    <property type="entry name" value="VirAsm_ModProt"/>
</dbReference>
<dbReference type="KEGG" id="pprt:ET464_08220"/>
<dbReference type="InterPro" id="IPR037518">
    <property type="entry name" value="MPN"/>
</dbReference>
<keyword evidence="2" id="KW-0479">Metal-binding</keyword>
<dbReference type="GO" id="GO:0008235">
    <property type="term" value="F:metalloexopeptidase activity"/>
    <property type="evidence" value="ECO:0007669"/>
    <property type="project" value="TreeGrafter"/>
</dbReference>
<keyword evidence="4" id="KW-0862">Zinc</keyword>
<dbReference type="OrthoDB" id="9802958at2"/>
<dbReference type="InterPro" id="IPR028090">
    <property type="entry name" value="JAB_dom_prok"/>
</dbReference>
<dbReference type="Gene3D" id="3.40.140.10">
    <property type="entry name" value="Cytidine Deaminase, domain 2"/>
    <property type="match status" value="1"/>
</dbReference>